<dbReference type="Gene3D" id="3.40.630.30">
    <property type="match status" value="1"/>
</dbReference>
<dbReference type="PANTHER" id="PTHR43792:SF16">
    <property type="entry name" value="N-ACETYLTRANSFERASE DOMAIN-CONTAINING PROTEIN"/>
    <property type="match status" value="1"/>
</dbReference>
<keyword evidence="3" id="KW-1185">Reference proteome</keyword>
<dbReference type="InterPro" id="IPR016181">
    <property type="entry name" value="Acyl_CoA_acyltransferase"/>
</dbReference>
<name>A0ABU0J382_9HYPH</name>
<accession>A0ABU0J382</accession>
<sequence length="181" mass="20109">MSPQASASVPVLQSARLTLRGHGVEDFPAMMTMWADPEVTRFIGGRPSSREEVWARLLRYAGHWSLLGYGYWAILETATGRFAGEAGFADFRRDIEPSLDGVPEAGWVLAPWAQGHGFGTEAMREVLAWGERHFGTARSICLINPANLRSIRMAERCGYRPSAHLAYKGERTTLFRRDAPG</sequence>
<dbReference type="PROSITE" id="PS51186">
    <property type="entry name" value="GNAT"/>
    <property type="match status" value="1"/>
</dbReference>
<dbReference type="SUPFAM" id="SSF55729">
    <property type="entry name" value="Acyl-CoA N-acyltransferases (Nat)"/>
    <property type="match status" value="1"/>
</dbReference>
<dbReference type="PANTHER" id="PTHR43792">
    <property type="entry name" value="GNAT FAMILY, PUTATIVE (AFU_ORTHOLOGUE AFUA_3G00765)-RELATED-RELATED"/>
    <property type="match status" value="1"/>
</dbReference>
<reference evidence="2 3" key="1">
    <citation type="submission" date="2023-07" db="EMBL/GenBank/DDBJ databases">
        <title>Genomic Encyclopedia of Type Strains, Phase IV (KMG-IV): sequencing the most valuable type-strain genomes for metagenomic binning, comparative biology and taxonomic classification.</title>
        <authorList>
            <person name="Goeker M."/>
        </authorList>
    </citation>
    <scope>NUCLEOTIDE SEQUENCE [LARGE SCALE GENOMIC DNA]</scope>
    <source>
        <strain evidence="2 3">DSM 19619</strain>
    </source>
</reference>
<dbReference type="InterPro" id="IPR000182">
    <property type="entry name" value="GNAT_dom"/>
</dbReference>
<dbReference type="InterPro" id="IPR051531">
    <property type="entry name" value="N-acetyltransferase"/>
</dbReference>
<dbReference type="EMBL" id="JAUSVX010000002">
    <property type="protein sequence ID" value="MDQ0468717.1"/>
    <property type="molecule type" value="Genomic_DNA"/>
</dbReference>
<evidence type="ECO:0000313" key="2">
    <source>
        <dbReference type="EMBL" id="MDQ0468717.1"/>
    </source>
</evidence>
<protein>
    <submittedName>
        <fullName evidence="2">RimJ/RimL family protein N-acetyltransferase</fullName>
    </submittedName>
</protein>
<evidence type="ECO:0000313" key="3">
    <source>
        <dbReference type="Proteomes" id="UP001242480"/>
    </source>
</evidence>
<evidence type="ECO:0000259" key="1">
    <source>
        <dbReference type="PROSITE" id="PS51186"/>
    </source>
</evidence>
<organism evidence="2 3">
    <name type="scientific">Labrys wisconsinensis</name>
    <dbReference type="NCBI Taxonomy" id="425677"/>
    <lineage>
        <taxon>Bacteria</taxon>
        <taxon>Pseudomonadati</taxon>
        <taxon>Pseudomonadota</taxon>
        <taxon>Alphaproteobacteria</taxon>
        <taxon>Hyphomicrobiales</taxon>
        <taxon>Xanthobacteraceae</taxon>
        <taxon>Labrys</taxon>
    </lineage>
</organism>
<gene>
    <name evidence="2" type="ORF">QO011_001717</name>
</gene>
<proteinExistence type="predicted"/>
<dbReference type="RefSeq" id="WP_307270302.1">
    <property type="nucleotide sequence ID" value="NZ_JAUSVX010000002.1"/>
</dbReference>
<dbReference type="Pfam" id="PF13302">
    <property type="entry name" value="Acetyltransf_3"/>
    <property type="match status" value="1"/>
</dbReference>
<dbReference type="Proteomes" id="UP001242480">
    <property type="component" value="Unassembled WGS sequence"/>
</dbReference>
<feature type="domain" description="N-acetyltransferase" evidence="1">
    <location>
        <begin position="17"/>
        <end position="180"/>
    </location>
</feature>
<comment type="caution">
    <text evidence="2">The sequence shown here is derived from an EMBL/GenBank/DDBJ whole genome shotgun (WGS) entry which is preliminary data.</text>
</comment>